<dbReference type="PROSITE" id="PS50297">
    <property type="entry name" value="ANK_REP_REGION"/>
    <property type="match status" value="2"/>
</dbReference>
<dbReference type="Proteomes" id="UP000308652">
    <property type="component" value="Unassembled WGS sequence"/>
</dbReference>
<evidence type="ECO:0000313" key="6">
    <source>
        <dbReference type="Proteomes" id="UP000308652"/>
    </source>
</evidence>
<evidence type="ECO:0000313" key="5">
    <source>
        <dbReference type="EMBL" id="TFK33447.1"/>
    </source>
</evidence>
<dbReference type="InterPro" id="IPR002110">
    <property type="entry name" value="Ankyrin_rpt"/>
</dbReference>
<keyword evidence="1" id="KW-0677">Repeat</keyword>
<dbReference type="AlphaFoldDB" id="A0A5C3LLN5"/>
<feature type="repeat" description="ANK" evidence="3">
    <location>
        <begin position="91"/>
        <end position="123"/>
    </location>
</feature>
<dbReference type="PROSITE" id="PS50088">
    <property type="entry name" value="ANK_REPEAT"/>
    <property type="match status" value="2"/>
</dbReference>
<dbReference type="SUPFAM" id="SSF48403">
    <property type="entry name" value="Ankyrin repeat"/>
    <property type="match status" value="1"/>
</dbReference>
<evidence type="ECO:0000256" key="2">
    <source>
        <dbReference type="ARBA" id="ARBA00023043"/>
    </source>
</evidence>
<reference evidence="5 6" key="1">
    <citation type="journal article" date="2019" name="Nat. Ecol. Evol.">
        <title>Megaphylogeny resolves global patterns of mushroom evolution.</title>
        <authorList>
            <person name="Varga T."/>
            <person name="Krizsan K."/>
            <person name="Foldi C."/>
            <person name="Dima B."/>
            <person name="Sanchez-Garcia M."/>
            <person name="Sanchez-Ramirez S."/>
            <person name="Szollosi G.J."/>
            <person name="Szarkandi J.G."/>
            <person name="Papp V."/>
            <person name="Albert L."/>
            <person name="Andreopoulos W."/>
            <person name="Angelini C."/>
            <person name="Antonin V."/>
            <person name="Barry K.W."/>
            <person name="Bougher N.L."/>
            <person name="Buchanan P."/>
            <person name="Buyck B."/>
            <person name="Bense V."/>
            <person name="Catcheside P."/>
            <person name="Chovatia M."/>
            <person name="Cooper J."/>
            <person name="Damon W."/>
            <person name="Desjardin D."/>
            <person name="Finy P."/>
            <person name="Geml J."/>
            <person name="Haridas S."/>
            <person name="Hughes K."/>
            <person name="Justo A."/>
            <person name="Karasinski D."/>
            <person name="Kautmanova I."/>
            <person name="Kiss B."/>
            <person name="Kocsube S."/>
            <person name="Kotiranta H."/>
            <person name="LaButti K.M."/>
            <person name="Lechner B.E."/>
            <person name="Liimatainen K."/>
            <person name="Lipzen A."/>
            <person name="Lukacs Z."/>
            <person name="Mihaltcheva S."/>
            <person name="Morgado L.N."/>
            <person name="Niskanen T."/>
            <person name="Noordeloos M.E."/>
            <person name="Ohm R.A."/>
            <person name="Ortiz-Santana B."/>
            <person name="Ovrebo C."/>
            <person name="Racz N."/>
            <person name="Riley R."/>
            <person name="Savchenko A."/>
            <person name="Shiryaev A."/>
            <person name="Soop K."/>
            <person name="Spirin V."/>
            <person name="Szebenyi C."/>
            <person name="Tomsovsky M."/>
            <person name="Tulloss R.E."/>
            <person name="Uehling J."/>
            <person name="Grigoriev I.V."/>
            <person name="Vagvolgyi C."/>
            <person name="Papp T."/>
            <person name="Martin F.M."/>
            <person name="Miettinen O."/>
            <person name="Hibbett D.S."/>
            <person name="Nagy L.G."/>
        </authorList>
    </citation>
    <scope>NUCLEOTIDE SEQUENCE [LARGE SCALE GENOMIC DNA]</scope>
    <source>
        <strain evidence="5 6">CBS 166.37</strain>
    </source>
</reference>
<proteinExistence type="predicted"/>
<sequence>MTRYSFQVSSSNLLRRKTDKGLTPLHYAASKSRIDIGRLLISRGADINAKDKANQLPLHRAATTGSVGFIRLLLESSTPSNKLRLNTADRIGNTPLHLAMDSAHAEAAVLLINAGADRTRENLDGEMPEDVHGVGGNEQKSAKKYVVDNCGKS</sequence>
<dbReference type="PANTHER" id="PTHR24171:SF9">
    <property type="entry name" value="ANKYRIN REPEAT DOMAIN-CONTAINING PROTEIN 39"/>
    <property type="match status" value="1"/>
</dbReference>
<evidence type="ECO:0000256" key="1">
    <source>
        <dbReference type="ARBA" id="ARBA00022737"/>
    </source>
</evidence>
<organism evidence="5 6">
    <name type="scientific">Crucibulum laeve</name>
    <dbReference type="NCBI Taxonomy" id="68775"/>
    <lineage>
        <taxon>Eukaryota</taxon>
        <taxon>Fungi</taxon>
        <taxon>Dikarya</taxon>
        <taxon>Basidiomycota</taxon>
        <taxon>Agaricomycotina</taxon>
        <taxon>Agaricomycetes</taxon>
        <taxon>Agaricomycetidae</taxon>
        <taxon>Agaricales</taxon>
        <taxon>Agaricineae</taxon>
        <taxon>Nidulariaceae</taxon>
        <taxon>Crucibulum</taxon>
    </lineage>
</organism>
<dbReference type="PRINTS" id="PR01415">
    <property type="entry name" value="ANKYRIN"/>
</dbReference>
<evidence type="ECO:0000256" key="4">
    <source>
        <dbReference type="SAM" id="MobiDB-lite"/>
    </source>
</evidence>
<name>A0A5C3LLN5_9AGAR</name>
<keyword evidence="6" id="KW-1185">Reference proteome</keyword>
<protein>
    <submittedName>
        <fullName evidence="5">Ankyrin repeat-containing domain protein</fullName>
    </submittedName>
</protein>
<dbReference type="InterPro" id="IPR036770">
    <property type="entry name" value="Ankyrin_rpt-contain_sf"/>
</dbReference>
<evidence type="ECO:0000256" key="3">
    <source>
        <dbReference type="PROSITE-ProRule" id="PRU00023"/>
    </source>
</evidence>
<dbReference type="EMBL" id="ML213648">
    <property type="protein sequence ID" value="TFK33447.1"/>
    <property type="molecule type" value="Genomic_DNA"/>
</dbReference>
<dbReference type="PANTHER" id="PTHR24171">
    <property type="entry name" value="ANKYRIN REPEAT DOMAIN-CONTAINING PROTEIN 39-RELATED"/>
    <property type="match status" value="1"/>
</dbReference>
<dbReference type="Pfam" id="PF13637">
    <property type="entry name" value="Ank_4"/>
    <property type="match status" value="1"/>
</dbReference>
<dbReference type="OrthoDB" id="539213at2759"/>
<dbReference type="Gene3D" id="1.25.40.20">
    <property type="entry name" value="Ankyrin repeat-containing domain"/>
    <property type="match status" value="1"/>
</dbReference>
<dbReference type="STRING" id="68775.A0A5C3LLN5"/>
<keyword evidence="2 3" id="KW-0040">ANK repeat</keyword>
<feature type="region of interest" description="Disordered" evidence="4">
    <location>
        <begin position="130"/>
        <end position="153"/>
    </location>
</feature>
<dbReference type="Pfam" id="PF00023">
    <property type="entry name" value="Ank"/>
    <property type="match status" value="1"/>
</dbReference>
<gene>
    <name evidence="5" type="ORF">BDQ12DRAFT_691118</name>
</gene>
<feature type="repeat" description="ANK" evidence="3">
    <location>
        <begin position="20"/>
        <end position="52"/>
    </location>
</feature>
<accession>A0A5C3LLN5</accession>
<dbReference type="SMART" id="SM00248">
    <property type="entry name" value="ANK"/>
    <property type="match status" value="3"/>
</dbReference>